<dbReference type="eggNOG" id="COG2062">
    <property type="taxonomic scope" value="Bacteria"/>
</dbReference>
<dbReference type="PANTHER" id="PTHR20935">
    <property type="entry name" value="PHOSPHOGLYCERATE MUTASE-RELATED"/>
    <property type="match status" value="1"/>
</dbReference>
<dbReference type="Pfam" id="PF00300">
    <property type="entry name" value="His_Phos_1"/>
    <property type="match status" value="1"/>
</dbReference>
<dbReference type="InterPro" id="IPR029033">
    <property type="entry name" value="His_PPase_superfam"/>
</dbReference>
<evidence type="ECO:0000256" key="1">
    <source>
        <dbReference type="ARBA" id="ARBA00022801"/>
    </source>
</evidence>
<dbReference type="Gene3D" id="3.40.50.1240">
    <property type="entry name" value="Phosphoglycerate mutase-like"/>
    <property type="match status" value="1"/>
</dbReference>
<dbReference type="InterPro" id="IPR000086">
    <property type="entry name" value="NUDIX_hydrolase_dom"/>
</dbReference>
<keyword evidence="4" id="KW-1185">Reference proteome</keyword>
<name>A0A1N6T6U1_9GAMM</name>
<evidence type="ECO:0000313" key="4">
    <source>
        <dbReference type="Proteomes" id="UP000186895"/>
    </source>
</evidence>
<dbReference type="EMBL" id="FTMN01000005">
    <property type="protein sequence ID" value="SIQ49070.1"/>
    <property type="molecule type" value="Genomic_DNA"/>
</dbReference>
<evidence type="ECO:0000313" key="3">
    <source>
        <dbReference type="EMBL" id="SIQ49070.1"/>
    </source>
</evidence>
<feature type="domain" description="Nudix hydrolase" evidence="2">
    <location>
        <begin position="187"/>
        <end position="313"/>
    </location>
</feature>
<protein>
    <submittedName>
        <fullName evidence="3">Phosphohistidine phosphatase</fullName>
    </submittedName>
</protein>
<dbReference type="Proteomes" id="UP000186895">
    <property type="component" value="Unassembled WGS sequence"/>
</dbReference>
<evidence type="ECO:0000259" key="2">
    <source>
        <dbReference type="PROSITE" id="PS51462"/>
    </source>
</evidence>
<dbReference type="eggNOG" id="COG0494">
    <property type="taxonomic scope" value="Bacteria"/>
</dbReference>
<gene>
    <name evidence="3" type="ORF">SAMN05421647_105158</name>
</gene>
<dbReference type="Pfam" id="PF00293">
    <property type="entry name" value="NUDIX"/>
    <property type="match status" value="1"/>
</dbReference>
<sequence>MAELLLLRHGKAEVGADKDDSERTLKTRGKRDAQRIGHWLQQHDLQPDCIISSPAERALLTAEKCAKVMGIPAANIETDDELYLGSPETLWEHLQPRLKHYQRIMLVAHNPGLEQLLQQLLDEPLAIPDDGKLMPTAALAHLSTDASIPTPGHWQLEKLIRPRTLPRLFAFEENGLTVWRDRPAYYYKQSGVLAYRIHEGELQLLMFKTLNNPLWKLAKGIIEPGLSAAESAAKEAWEELGIRGEVDPEPLGDTRHAKWGGECDLRLFAMRVTATPAEDQWWHDKRFCQWLSPEAAAPSCVINGMGHFIQQLRARVGHD</sequence>
<dbReference type="InterPro" id="IPR013078">
    <property type="entry name" value="His_Pase_superF_clade-1"/>
</dbReference>
<dbReference type="InterPro" id="IPR051021">
    <property type="entry name" value="Mito_Ser/Thr_phosphatase"/>
</dbReference>
<keyword evidence="1" id="KW-0378">Hydrolase</keyword>
<dbReference type="PROSITE" id="PS51462">
    <property type="entry name" value="NUDIX"/>
    <property type="match status" value="1"/>
</dbReference>
<organism evidence="3 4">
    <name type="scientific">Marinobacterium stanieri</name>
    <dbReference type="NCBI Taxonomy" id="49186"/>
    <lineage>
        <taxon>Bacteria</taxon>
        <taxon>Pseudomonadati</taxon>
        <taxon>Pseudomonadota</taxon>
        <taxon>Gammaproteobacteria</taxon>
        <taxon>Oceanospirillales</taxon>
        <taxon>Oceanospirillaceae</taxon>
        <taxon>Marinobacterium</taxon>
    </lineage>
</organism>
<dbReference type="AlphaFoldDB" id="A0A1N6T6U1"/>
<dbReference type="PANTHER" id="PTHR20935:SF1">
    <property type="entry name" value="SLL1549 PROTEIN"/>
    <property type="match status" value="1"/>
</dbReference>
<dbReference type="Gene3D" id="3.90.79.10">
    <property type="entry name" value="Nucleoside Triphosphate Pyrophosphohydrolase"/>
    <property type="match status" value="1"/>
</dbReference>
<dbReference type="STRING" id="49186.SAMN05421647_105158"/>
<dbReference type="CDD" id="cd07067">
    <property type="entry name" value="HP_PGM_like"/>
    <property type="match status" value="1"/>
</dbReference>
<dbReference type="GO" id="GO:0016787">
    <property type="term" value="F:hydrolase activity"/>
    <property type="evidence" value="ECO:0007669"/>
    <property type="project" value="UniProtKB-KW"/>
</dbReference>
<proteinExistence type="predicted"/>
<dbReference type="RefSeq" id="WP_076463026.1">
    <property type="nucleotide sequence ID" value="NZ_FTMN01000005.1"/>
</dbReference>
<dbReference type="InterPro" id="IPR015797">
    <property type="entry name" value="NUDIX_hydrolase-like_dom_sf"/>
</dbReference>
<dbReference type="SUPFAM" id="SSF55811">
    <property type="entry name" value="Nudix"/>
    <property type="match status" value="1"/>
</dbReference>
<reference evidence="3 4" key="1">
    <citation type="submission" date="2017-01" db="EMBL/GenBank/DDBJ databases">
        <authorList>
            <person name="Mah S.A."/>
            <person name="Swanson W.J."/>
            <person name="Moy G.W."/>
            <person name="Vacquier V.D."/>
        </authorList>
    </citation>
    <scope>NUCLEOTIDE SEQUENCE [LARGE SCALE GENOMIC DNA]</scope>
    <source>
        <strain evidence="3 4">DSM 7027</strain>
    </source>
</reference>
<dbReference type="SUPFAM" id="SSF53254">
    <property type="entry name" value="Phosphoglycerate mutase-like"/>
    <property type="match status" value="1"/>
</dbReference>
<accession>A0A1N6T6U1</accession>